<evidence type="ECO:0000256" key="2">
    <source>
        <dbReference type="SAM" id="SignalP"/>
    </source>
</evidence>
<accession>A0A6J4HA63</accession>
<dbReference type="AlphaFoldDB" id="A0A6J4HA63"/>
<sequence>MRSMQLLKVAILVVLAALVISPLNALAAQDDATQISVELQEVENSGISGTAVLTATLGVFSASLGGDTQVSMELRGAELDGNHPTHIHTGTCDDFDPDPLYPLQTVELSAVDREGISETTVEDVTLESLREGDFVILVHQSPEELTKYLVCGEIGAGTAGQAERVTSAEQEQSTSKTGTSNHDAATADHSKTTHGKQSKATEAEGKAITLPKAGSGTSTTAGGTSDIMLLTGLGALSLLILLSSRVLKKPRA</sequence>
<name>A0A6J4HA63_9CHLR</name>
<feature type="signal peptide" evidence="2">
    <location>
        <begin position="1"/>
        <end position="27"/>
    </location>
</feature>
<keyword evidence="2" id="KW-0732">Signal</keyword>
<feature type="compositionally biased region" description="Polar residues" evidence="1">
    <location>
        <begin position="167"/>
        <end position="183"/>
    </location>
</feature>
<reference evidence="3" key="1">
    <citation type="submission" date="2020-02" db="EMBL/GenBank/DDBJ databases">
        <authorList>
            <person name="Meier V. D."/>
        </authorList>
    </citation>
    <scope>NUCLEOTIDE SEQUENCE</scope>
    <source>
        <strain evidence="3">AVDCRST_MAG93</strain>
    </source>
</reference>
<proteinExistence type="predicted"/>
<feature type="region of interest" description="Disordered" evidence="1">
    <location>
        <begin position="159"/>
        <end position="221"/>
    </location>
</feature>
<organism evidence="3">
    <name type="scientific">uncultured Chloroflexia bacterium</name>
    <dbReference type="NCBI Taxonomy" id="1672391"/>
    <lineage>
        <taxon>Bacteria</taxon>
        <taxon>Bacillati</taxon>
        <taxon>Chloroflexota</taxon>
        <taxon>Chloroflexia</taxon>
        <taxon>environmental samples</taxon>
    </lineage>
</organism>
<evidence type="ECO:0000256" key="1">
    <source>
        <dbReference type="SAM" id="MobiDB-lite"/>
    </source>
</evidence>
<evidence type="ECO:0000313" key="3">
    <source>
        <dbReference type="EMBL" id="CAA9218577.1"/>
    </source>
</evidence>
<gene>
    <name evidence="3" type="ORF">AVDCRST_MAG93-343</name>
</gene>
<protein>
    <recommendedName>
        <fullName evidence="4">CHRD domain-containing protein</fullName>
    </recommendedName>
</protein>
<feature type="chain" id="PRO_5027039096" description="CHRD domain-containing protein" evidence="2">
    <location>
        <begin position="28"/>
        <end position="252"/>
    </location>
</feature>
<dbReference type="EMBL" id="CADCTR010000110">
    <property type="protein sequence ID" value="CAA9218577.1"/>
    <property type="molecule type" value="Genomic_DNA"/>
</dbReference>
<evidence type="ECO:0008006" key="4">
    <source>
        <dbReference type="Google" id="ProtNLM"/>
    </source>
</evidence>